<dbReference type="EMBL" id="CAGI01000134">
    <property type="protein sequence ID" value="CCF48435.1"/>
    <property type="molecule type" value="Genomic_DNA"/>
</dbReference>
<dbReference type="Gene3D" id="3.10.129.110">
    <property type="entry name" value="Polyketide synthase dehydratase"/>
    <property type="match status" value="1"/>
</dbReference>
<dbReference type="InterPro" id="IPR016036">
    <property type="entry name" value="Malonyl_transacylase_ACP-bd"/>
</dbReference>
<dbReference type="InterPro" id="IPR001227">
    <property type="entry name" value="Ac_transferase_dom_sf"/>
</dbReference>
<dbReference type="GO" id="GO:0044550">
    <property type="term" value="P:secondary metabolite biosynthetic process"/>
    <property type="evidence" value="ECO:0007669"/>
    <property type="project" value="TreeGrafter"/>
</dbReference>
<keyword evidence="1" id="KW-0596">Phosphopantetheine</keyword>
<dbReference type="SUPFAM" id="SSF52151">
    <property type="entry name" value="FabD/lysophospholipase-like"/>
    <property type="match status" value="1"/>
</dbReference>
<dbReference type="InterPro" id="IPR042104">
    <property type="entry name" value="PKS_dehydratase_sf"/>
</dbReference>
<dbReference type="SUPFAM" id="SSF55048">
    <property type="entry name" value="Probable ACP-binding domain of malonyl-CoA ACP transacylase"/>
    <property type="match status" value="1"/>
</dbReference>
<keyword evidence="8" id="KW-1185">Reference proteome</keyword>
<feature type="active site" description="Proton acceptor; for dehydratase activity" evidence="3">
    <location>
        <position position="1384"/>
    </location>
</feature>
<dbReference type="Gene3D" id="3.40.47.10">
    <property type="match status" value="1"/>
</dbReference>
<dbReference type="InterPro" id="IPR014031">
    <property type="entry name" value="Ketoacyl_synth_C"/>
</dbReference>
<dbReference type="InterPro" id="IPR029058">
    <property type="entry name" value="AB_hydrolase_fold"/>
</dbReference>
<dbReference type="InterPro" id="IPR049551">
    <property type="entry name" value="PKS_DH_C"/>
</dbReference>
<evidence type="ECO:0000259" key="5">
    <source>
        <dbReference type="PROSITE" id="PS52004"/>
    </source>
</evidence>
<dbReference type="InterPro" id="IPR020841">
    <property type="entry name" value="PKS_Beta-ketoAc_synthase_dom"/>
</dbReference>
<dbReference type="InterPro" id="IPR049900">
    <property type="entry name" value="PKS_mFAS_DH"/>
</dbReference>
<dbReference type="InterPro" id="IPR030918">
    <property type="entry name" value="PT_fungal_PKS"/>
</dbReference>
<dbReference type="Pfam" id="PF00109">
    <property type="entry name" value="ketoacyl-synt"/>
    <property type="match status" value="1"/>
</dbReference>
<dbReference type="Gene3D" id="3.30.70.250">
    <property type="entry name" value="Malonyl-CoA ACP transacylase, ACP-binding"/>
    <property type="match status" value="1"/>
</dbReference>
<dbReference type="PANTHER" id="PTHR43775">
    <property type="entry name" value="FATTY ACID SYNTHASE"/>
    <property type="match status" value="1"/>
</dbReference>
<proteinExistence type="predicted"/>
<dbReference type="Gene3D" id="3.40.366.10">
    <property type="entry name" value="Malonyl-Coenzyme A Acyl Carrier Protein, domain 2"/>
    <property type="match status" value="1"/>
</dbReference>
<dbReference type="PROSITE" id="PS52004">
    <property type="entry name" value="KS3_2"/>
    <property type="match status" value="1"/>
</dbReference>
<dbReference type="Proteomes" id="UP000006174">
    <property type="component" value="Unassembled WGS sequence"/>
</dbReference>
<evidence type="ECO:0000256" key="3">
    <source>
        <dbReference type="PROSITE-ProRule" id="PRU01363"/>
    </source>
</evidence>
<evidence type="ECO:0000256" key="2">
    <source>
        <dbReference type="ARBA" id="ARBA00022553"/>
    </source>
</evidence>
<dbReference type="OrthoDB" id="329835at2759"/>
<dbReference type="CDD" id="cd00833">
    <property type="entry name" value="PKS"/>
    <property type="match status" value="1"/>
</dbReference>
<gene>
    <name evidence="7" type="ORF">UHOR_08970</name>
</gene>
<dbReference type="OMA" id="CKTWDAT"/>
<dbReference type="NCBIfam" id="TIGR04532">
    <property type="entry name" value="PT_fungal_PKS"/>
    <property type="match status" value="1"/>
</dbReference>
<evidence type="ECO:0000313" key="8">
    <source>
        <dbReference type="Proteomes" id="UP000006174"/>
    </source>
</evidence>
<dbReference type="SUPFAM" id="SSF53474">
    <property type="entry name" value="alpha/beta-Hydrolases"/>
    <property type="match status" value="1"/>
</dbReference>
<reference evidence="7 8" key="1">
    <citation type="journal article" date="2012" name="Plant Cell">
        <title>Genome comparison of barley and maize smut fungi reveals targeted loss of RNA silencing components and species-specific presence of transposable elements.</title>
        <authorList>
            <person name="Laurie J.D."/>
            <person name="Ali S."/>
            <person name="Linning R."/>
            <person name="Mannhaupt G."/>
            <person name="Wong P."/>
            <person name="Gueldener U."/>
            <person name="Muensterkoetter M."/>
            <person name="Moore R."/>
            <person name="Kahmann R."/>
            <person name="Bakkeren G."/>
            <person name="Schirawski J."/>
        </authorList>
    </citation>
    <scope>NUCLEOTIDE SEQUENCE [LARGE SCALE GENOMIC DNA]</scope>
    <source>
        <strain evidence="8">Uh4875-4</strain>
    </source>
</reference>
<evidence type="ECO:0000256" key="4">
    <source>
        <dbReference type="SAM" id="MobiDB-lite"/>
    </source>
</evidence>
<evidence type="ECO:0000313" key="7">
    <source>
        <dbReference type="EMBL" id="CCF48435.1"/>
    </source>
</evidence>
<feature type="region of interest" description="C-terminal hotdog fold" evidence="3">
    <location>
        <begin position="1517"/>
        <end position="1667"/>
    </location>
</feature>
<feature type="domain" description="PKS/mFAS DH" evidence="6">
    <location>
        <begin position="1350"/>
        <end position="1667"/>
    </location>
</feature>
<dbReference type="PANTHER" id="PTHR43775:SF37">
    <property type="entry name" value="SI:DKEY-61P9.11"/>
    <property type="match status" value="1"/>
</dbReference>
<dbReference type="Pfam" id="PF02801">
    <property type="entry name" value="Ketoacyl-synt_C"/>
    <property type="match status" value="1"/>
</dbReference>
<dbReference type="Pfam" id="PF00975">
    <property type="entry name" value="Thioesterase"/>
    <property type="match status" value="1"/>
</dbReference>
<comment type="caution">
    <text evidence="7">The sequence shown here is derived from an EMBL/GenBank/DDBJ whole genome shotgun (WGS) entry which is preliminary data.</text>
</comment>
<dbReference type="Gene3D" id="3.40.50.1820">
    <property type="entry name" value="alpha/beta hydrolase"/>
    <property type="match status" value="1"/>
</dbReference>
<dbReference type="InterPro" id="IPR001031">
    <property type="entry name" value="Thioesterase"/>
</dbReference>
<dbReference type="Pfam" id="PF00698">
    <property type="entry name" value="Acyl_transf_1"/>
    <property type="match status" value="1"/>
</dbReference>
<dbReference type="STRING" id="1128400.I2FNE2"/>
<dbReference type="InterPro" id="IPR014030">
    <property type="entry name" value="Ketoacyl_synth_N"/>
</dbReference>
<dbReference type="Gene3D" id="3.30.70.3290">
    <property type="match status" value="1"/>
</dbReference>
<dbReference type="SMART" id="SM00825">
    <property type="entry name" value="PKS_KS"/>
    <property type="match status" value="1"/>
</dbReference>
<evidence type="ECO:0000259" key="6">
    <source>
        <dbReference type="PROSITE" id="PS52019"/>
    </source>
</evidence>
<feature type="domain" description="Ketosynthase family 3 (KS3)" evidence="5">
    <location>
        <begin position="392"/>
        <end position="819"/>
    </location>
</feature>
<sequence>MSPVPTHNFAQAHGHKVVFLYASHTQILLPSTFRLLVHRSNHDAILMAFIESAYRALRNEDDAAAQSVKDSRTPKPALPKTFEKLSEPAHAATLRAYTISLTTIAQVGIVLSSRQDLREAMQSDFAAIWDPESFLAIAVLRKTDVTDTLELIAKAIEVIRLGCWLDAYLDTGNAYWPVPCKQRLTIRGQEDAIARFAERRRSEGTPFEQTLGGYATGIATQASIKEIRLLVQDYGQQDIAVIERSTIPVLDEGEWTFLKDLLAPRLKERRIRVKLTSDPTSQLQCSSSGYFHINLGEFLMQADAGRSQKHFDKALETLCEQVTLSRIYAPSIEMLLLGGDTRDSCAMRATRIFDEKQLPFTVVKLLNLLYPKDSHRYGDEPVNLSRVQGNPCQQVAIVGMSCRVPGANDADELWKLLKEGKDMCQEIPTRIYRYQDYHSASYRERNVMRVKTGNFVECSSLFDRSILGQGVSVEDCVKMDPQQRLAILTTQETLQSAGYGFSLYQHPKKPEQWSTHLAYCSDDYREHLSQNIEANFVSNTHRAHLVAKVNETFGFRGEACTYDTACSSALVAVEAACNSLLAGETSAVLTGGVNILMQPQITIGLDRGFFLSASSQCMTLDDAGSGYSRADAVSIMMLKRLPDAVRDGDPILGVISSAATNHSGESFSITHPHGPTQKRLYQAGMLASKTLPEDFTYIEMHGTGTQSGDFEEVGGIVETFGNDKRGEESLLVLSSVKANIGHSEAASGASSMIKTLKIYQHGQVPRHIGIRTKLNTKLPPLFGLHVPLEETKLDRVGSAFTLVDNFSAAGGNSSIVMDRGSVYRQRLLKMSRDADQGGADSNQDSRPVAKHHLLFVTAATPFSLDAKRRRLVAFLEANVDVSLTEFCSAVSLSDPMYPYRLMASPASLAEVKTCLSSQESVSIIGADVKRRQIGIVFSGQGAQYMDMAKEVYEHSAAFRNHVDSCNTIALSLGLPNLVEVIHPPKAAEDAAQLEARAARKADSFSPAQYQLALIATEVGMASMLRDWGLQPLCVVGHSLGEYAALWLSGVISLRSLIELVGRRAMLMMELCEPNASSMLAVREGPVRVRQLLEASGYTDLEIACFNSPNDTVVAGPTDRIGQMLKLCEQQEPKIKAMAIPVPYAFHSRAVEPLMQGYGEVTARHRISSPKINIASNVLGQVVAPGRSDFDAQYLVQHLRQPVRFAESIADLQYKLKVDTWIEIGPHPTCIPMLKGCYTEAGNMPDLIPSFRRGSSSWTCTLDLVKELASGGIDLDWSRAFGDLGLRFPHHELCARLPLYPFDLEEYRVPFKDRGLRDHLMLMQKEPKSTSTKSKHQVAATARQRWPKPLHALLWQCVKLEAQPPSALFLARVNQRPFRDFIQGHIILGVPLAPATVFVELAQEAGMYWWRMDPCSTKPTGQLEEDVVIEVLDLSMVASLYLNEHDAKQSIEVSMQGNPTSKDGSIVQFFSHSKHQHQKNQYGSCRIKISTQDSVAADWTKLRHLILTTASAVKSQPASVMRTDTIYRTFEAIVLYLDGFRGMKTIWMTERGDEAVSEVMFNAEAINGRFLCSPMLLDSLGGLTGFISNVGFAEGPFVYMAETIGRIATMPGLRKLQPGSGTKVHVYARMEQDKDLSKGSAYFFLSDGQLMGTMEGIAFKRIRRDMLSRLVQLSSKAFASEAARAAQEKSEHPGRQEASNSEQKRNAAGQQSCKQADVSQELKVKMAASCVPARLNEARCDSPMDVLTNPNRRFTYSAPLHMGGPQLKRFDDTNVLFLFPDGSGTAQIYPKIDIEMAGSLSVYGLDSPYLGQVEAWSRGVAELVDRYIEMLCRVRSRGPFKLAGWSIGGVVALEVARRLLSVGQEVAFLGLIDTPNPKQIKPLPTETLDYMLKKIRSSTVREHFRSCALSLPEYRCQPLQAADRKPSKVVVINAADSSKLEGVMADKSQWRSFWSDSARLVCEVVTGDHWTCLEAALNLVVSQAK</sequence>
<dbReference type="InterPro" id="IPR050091">
    <property type="entry name" value="PKS_NRPS_Biosynth_Enz"/>
</dbReference>
<dbReference type="PROSITE" id="PS52019">
    <property type="entry name" value="PKS_MFAS_DH"/>
    <property type="match status" value="1"/>
</dbReference>
<accession>I2FNE2</accession>
<dbReference type="GO" id="GO:0006633">
    <property type="term" value="P:fatty acid biosynthetic process"/>
    <property type="evidence" value="ECO:0007669"/>
    <property type="project" value="TreeGrafter"/>
</dbReference>
<dbReference type="SUPFAM" id="SSF53901">
    <property type="entry name" value="Thiolase-like"/>
    <property type="match status" value="1"/>
</dbReference>
<dbReference type="GO" id="GO:0004312">
    <property type="term" value="F:fatty acid synthase activity"/>
    <property type="evidence" value="ECO:0007669"/>
    <property type="project" value="TreeGrafter"/>
</dbReference>
<dbReference type="eggNOG" id="KOG1202">
    <property type="taxonomic scope" value="Eukaryota"/>
</dbReference>
<organism evidence="7 8">
    <name type="scientific">Ustilago hordei</name>
    <name type="common">Barley covered smut fungus</name>
    <dbReference type="NCBI Taxonomy" id="120017"/>
    <lineage>
        <taxon>Eukaryota</taxon>
        <taxon>Fungi</taxon>
        <taxon>Dikarya</taxon>
        <taxon>Basidiomycota</taxon>
        <taxon>Ustilaginomycotina</taxon>
        <taxon>Ustilaginomycetes</taxon>
        <taxon>Ustilaginales</taxon>
        <taxon>Ustilaginaceae</taxon>
        <taxon>Ustilago</taxon>
    </lineage>
</organism>
<evidence type="ECO:0000256" key="1">
    <source>
        <dbReference type="ARBA" id="ARBA00022450"/>
    </source>
</evidence>
<feature type="region of interest" description="N-terminal hotdog fold" evidence="3">
    <location>
        <begin position="1350"/>
        <end position="1495"/>
    </location>
</feature>
<dbReference type="InterPro" id="IPR016039">
    <property type="entry name" value="Thiolase-like"/>
</dbReference>
<name>I2FNE2_USTHO</name>
<dbReference type="Pfam" id="PF14765">
    <property type="entry name" value="PS-DH"/>
    <property type="match status" value="1"/>
</dbReference>
<dbReference type="InterPro" id="IPR016035">
    <property type="entry name" value="Acyl_Trfase/lysoPLipase"/>
</dbReference>
<feature type="region of interest" description="Disordered" evidence="4">
    <location>
        <begin position="1681"/>
        <end position="1713"/>
    </location>
</feature>
<feature type="active site" description="Proton donor; for dehydratase activity" evidence="3">
    <location>
        <position position="1577"/>
    </location>
</feature>
<dbReference type="HOGENOM" id="CLU_000022_6_5_1"/>
<keyword evidence="2" id="KW-0597">Phosphoprotein</keyword>
<dbReference type="InterPro" id="IPR014043">
    <property type="entry name" value="Acyl_transferase_dom"/>
</dbReference>
<protein>
    <submittedName>
        <fullName evidence="7">Related to polyketide synthase</fullName>
    </submittedName>
</protein>
<feature type="compositionally biased region" description="Basic and acidic residues" evidence="4">
    <location>
        <begin position="1685"/>
        <end position="1694"/>
    </location>
</feature>
<dbReference type="SMART" id="SM00827">
    <property type="entry name" value="PKS_AT"/>
    <property type="match status" value="1"/>
</dbReference>